<evidence type="ECO:0000259" key="5">
    <source>
        <dbReference type="PROSITE" id="PS51078"/>
    </source>
</evidence>
<reference evidence="6 7" key="1">
    <citation type="journal article" date="2019" name="Int. J. Syst. Evol. Microbiol.">
        <title>The Global Catalogue of Microorganisms (GCM) 10K type strain sequencing project: providing services to taxonomists for standard genome sequencing and annotation.</title>
        <authorList>
            <consortium name="The Broad Institute Genomics Platform"/>
            <consortium name="The Broad Institute Genome Sequencing Center for Infectious Disease"/>
            <person name="Wu L."/>
            <person name="Ma J."/>
        </authorList>
    </citation>
    <scope>NUCLEOTIDE SEQUENCE [LARGE SCALE GENOMIC DNA]</scope>
    <source>
        <strain evidence="6 7">CGMCC 1.12121</strain>
    </source>
</reference>
<dbReference type="PANTHER" id="PTHR30136">
    <property type="entry name" value="HELIX-TURN-HELIX TRANSCRIPTIONAL REGULATOR, ICLR FAMILY"/>
    <property type="match status" value="1"/>
</dbReference>
<dbReference type="Pfam" id="PF01614">
    <property type="entry name" value="IclR_C"/>
    <property type="match status" value="1"/>
</dbReference>
<keyword evidence="1" id="KW-0805">Transcription regulation</keyword>
<protein>
    <submittedName>
        <fullName evidence="6">IclR family transcriptional regulator</fullName>
    </submittedName>
</protein>
<dbReference type="AlphaFoldDB" id="A0ABD6CQB0"/>
<gene>
    <name evidence="6" type="ORF">ACFSBX_15555</name>
</gene>
<dbReference type="Proteomes" id="UP001597085">
    <property type="component" value="Unassembled WGS sequence"/>
</dbReference>
<dbReference type="InterPro" id="IPR014757">
    <property type="entry name" value="Tscrpt_reg_IclR_C"/>
</dbReference>
<dbReference type="RefSeq" id="WP_256421900.1">
    <property type="nucleotide sequence ID" value="NZ_JANHDI010000009.1"/>
</dbReference>
<evidence type="ECO:0000256" key="1">
    <source>
        <dbReference type="ARBA" id="ARBA00023015"/>
    </source>
</evidence>
<keyword evidence="2" id="KW-0238">DNA-binding</keyword>
<evidence type="ECO:0000313" key="6">
    <source>
        <dbReference type="EMBL" id="MFD1600363.1"/>
    </source>
</evidence>
<keyword evidence="7" id="KW-1185">Reference proteome</keyword>
<evidence type="ECO:0000259" key="4">
    <source>
        <dbReference type="PROSITE" id="PS51077"/>
    </source>
</evidence>
<dbReference type="InterPro" id="IPR029016">
    <property type="entry name" value="GAF-like_dom_sf"/>
</dbReference>
<dbReference type="PANTHER" id="PTHR30136:SF35">
    <property type="entry name" value="HTH-TYPE TRANSCRIPTIONAL REGULATOR RV1719"/>
    <property type="match status" value="1"/>
</dbReference>
<dbReference type="InterPro" id="IPR011991">
    <property type="entry name" value="ArsR-like_HTH"/>
</dbReference>
<dbReference type="CDD" id="cd00090">
    <property type="entry name" value="HTH_ARSR"/>
    <property type="match status" value="1"/>
</dbReference>
<dbReference type="InterPro" id="IPR036390">
    <property type="entry name" value="WH_DNA-bd_sf"/>
</dbReference>
<dbReference type="SUPFAM" id="SSF46785">
    <property type="entry name" value="Winged helix' DNA-binding domain"/>
    <property type="match status" value="1"/>
</dbReference>
<dbReference type="PROSITE" id="PS51077">
    <property type="entry name" value="HTH_ICLR"/>
    <property type="match status" value="1"/>
</dbReference>
<organism evidence="6 7">
    <name type="scientific">Halobellus rarus</name>
    <dbReference type="NCBI Taxonomy" id="1126237"/>
    <lineage>
        <taxon>Archaea</taxon>
        <taxon>Methanobacteriati</taxon>
        <taxon>Methanobacteriota</taxon>
        <taxon>Stenosarchaea group</taxon>
        <taxon>Halobacteria</taxon>
        <taxon>Halobacteriales</taxon>
        <taxon>Haloferacaceae</taxon>
        <taxon>Halobellus</taxon>
    </lineage>
</organism>
<dbReference type="InterPro" id="IPR036388">
    <property type="entry name" value="WH-like_DNA-bd_sf"/>
</dbReference>
<sequence length="250" mass="27338">MNEDPPVKATATSARVIDALLELEGATVTELNEHLSLSKSSVHNHLQTLVDLGYVDRSGWKYHASLRFLEVGTTVRHRYRIYQAGAEEVRALASAGFAANLVVAQDRAAVCIETATHSDRERIVEIGDRLPLHCSAGGKAMLAAMDREERTAVLDDVSLGYYTESTLTDRSELLSHLDEVQSRGLALNREEWRDGVRGIASAVTDSDDTLLGAVCVTGSDEHLSGKTLQQDASGLVLSSANRIRRRIRQE</sequence>
<dbReference type="Pfam" id="PF09339">
    <property type="entry name" value="HTH_IclR"/>
    <property type="match status" value="1"/>
</dbReference>
<dbReference type="InterPro" id="IPR050707">
    <property type="entry name" value="HTH_MetabolicPath_Reg"/>
</dbReference>
<dbReference type="Gene3D" id="3.30.450.40">
    <property type="match status" value="1"/>
</dbReference>
<evidence type="ECO:0000256" key="3">
    <source>
        <dbReference type="ARBA" id="ARBA00023163"/>
    </source>
</evidence>
<dbReference type="GO" id="GO:0006355">
    <property type="term" value="P:regulation of DNA-templated transcription"/>
    <property type="evidence" value="ECO:0007669"/>
    <property type="project" value="UniProtKB-ARBA"/>
</dbReference>
<proteinExistence type="predicted"/>
<dbReference type="EMBL" id="JBHUDK010000014">
    <property type="protein sequence ID" value="MFD1600363.1"/>
    <property type="molecule type" value="Genomic_DNA"/>
</dbReference>
<comment type="caution">
    <text evidence="6">The sequence shown here is derived from an EMBL/GenBank/DDBJ whole genome shotgun (WGS) entry which is preliminary data.</text>
</comment>
<accession>A0ABD6CQB0</accession>
<dbReference type="SMART" id="SM00346">
    <property type="entry name" value="HTH_ICLR"/>
    <property type="match status" value="1"/>
</dbReference>
<feature type="domain" description="IclR-ED" evidence="5">
    <location>
        <begin position="67"/>
        <end position="249"/>
    </location>
</feature>
<dbReference type="GO" id="GO:0003677">
    <property type="term" value="F:DNA binding"/>
    <property type="evidence" value="ECO:0007669"/>
    <property type="project" value="UniProtKB-KW"/>
</dbReference>
<evidence type="ECO:0000313" key="7">
    <source>
        <dbReference type="Proteomes" id="UP001597085"/>
    </source>
</evidence>
<name>A0ABD6CQB0_9EURY</name>
<dbReference type="PROSITE" id="PS51078">
    <property type="entry name" value="ICLR_ED"/>
    <property type="match status" value="1"/>
</dbReference>
<feature type="domain" description="HTH iclR-type" evidence="4">
    <location>
        <begin position="7"/>
        <end position="66"/>
    </location>
</feature>
<dbReference type="SUPFAM" id="SSF55781">
    <property type="entry name" value="GAF domain-like"/>
    <property type="match status" value="1"/>
</dbReference>
<dbReference type="InterPro" id="IPR005471">
    <property type="entry name" value="Tscrpt_reg_IclR_N"/>
</dbReference>
<keyword evidence="3" id="KW-0804">Transcription</keyword>
<dbReference type="Gene3D" id="1.10.10.10">
    <property type="entry name" value="Winged helix-like DNA-binding domain superfamily/Winged helix DNA-binding domain"/>
    <property type="match status" value="1"/>
</dbReference>
<evidence type="ECO:0000256" key="2">
    <source>
        <dbReference type="ARBA" id="ARBA00023125"/>
    </source>
</evidence>